<comment type="caution">
    <text evidence="2">The sequence shown here is derived from an EMBL/GenBank/DDBJ whole genome shotgun (WGS) entry which is preliminary data.</text>
</comment>
<dbReference type="RefSeq" id="WP_252855360.1">
    <property type="nucleotide sequence ID" value="NZ_JAMXLR010000091.1"/>
</dbReference>
<evidence type="ECO:0000259" key="1">
    <source>
        <dbReference type="Pfam" id="PF01261"/>
    </source>
</evidence>
<proteinExistence type="predicted"/>
<dbReference type="Proteomes" id="UP001155241">
    <property type="component" value="Unassembled WGS sequence"/>
</dbReference>
<dbReference type="Gene3D" id="3.20.20.150">
    <property type="entry name" value="Divalent-metal-dependent TIM barrel enzymes"/>
    <property type="match status" value="1"/>
</dbReference>
<dbReference type="InterPro" id="IPR050312">
    <property type="entry name" value="IolE/XylAMocC-like"/>
</dbReference>
<dbReference type="InterPro" id="IPR013022">
    <property type="entry name" value="Xyl_isomerase-like_TIM-brl"/>
</dbReference>
<reference evidence="2" key="1">
    <citation type="submission" date="2022-06" db="EMBL/GenBank/DDBJ databases">
        <title>Aeoliella straminimaris, a novel planctomycete from sediments.</title>
        <authorList>
            <person name="Vitorino I.R."/>
            <person name="Lage O.M."/>
        </authorList>
    </citation>
    <scope>NUCLEOTIDE SEQUENCE</scope>
    <source>
        <strain evidence="2">ICT_H6.2</strain>
    </source>
</reference>
<dbReference type="PANTHER" id="PTHR12110">
    <property type="entry name" value="HYDROXYPYRUVATE ISOMERASE"/>
    <property type="match status" value="1"/>
</dbReference>
<dbReference type="InterPro" id="IPR036237">
    <property type="entry name" value="Xyl_isomerase-like_sf"/>
</dbReference>
<dbReference type="Pfam" id="PF01261">
    <property type="entry name" value="AP_endonuc_2"/>
    <property type="match status" value="1"/>
</dbReference>
<protein>
    <submittedName>
        <fullName evidence="2">Sugar phosphate isomerase/epimerase</fullName>
    </submittedName>
</protein>
<organism evidence="2 3">
    <name type="scientific">Aeoliella straminimaris</name>
    <dbReference type="NCBI Taxonomy" id="2954799"/>
    <lineage>
        <taxon>Bacteria</taxon>
        <taxon>Pseudomonadati</taxon>
        <taxon>Planctomycetota</taxon>
        <taxon>Planctomycetia</taxon>
        <taxon>Pirellulales</taxon>
        <taxon>Lacipirellulaceae</taxon>
        <taxon>Aeoliella</taxon>
    </lineage>
</organism>
<dbReference type="SUPFAM" id="SSF51658">
    <property type="entry name" value="Xylose isomerase-like"/>
    <property type="match status" value="1"/>
</dbReference>
<keyword evidence="3" id="KW-1185">Reference proteome</keyword>
<name>A0A9X2JJ56_9BACT</name>
<dbReference type="GO" id="GO:0016853">
    <property type="term" value="F:isomerase activity"/>
    <property type="evidence" value="ECO:0007669"/>
    <property type="project" value="UniProtKB-KW"/>
</dbReference>
<gene>
    <name evidence="2" type="ORF">NG895_25385</name>
</gene>
<evidence type="ECO:0000313" key="3">
    <source>
        <dbReference type="Proteomes" id="UP001155241"/>
    </source>
</evidence>
<sequence>MQWGYNTNGLADLPLPAAIELVAELGYAAVGITLDHHTINPAGEDLARQIVETRGLLTRYHLTSVVETGARFLLDPRHKHQPTMVSPAEADRLRRVNMLRKSIDIANLLGAHCVSFWSGTPTDDAPRSEQLRRLVESLRPVIEHAAAQRVVLAFEPEPGHLIDTMASYSELLELLPQELASELRLTIDIGHLHCLGETPIAQQLMDWSDRLENIHIEDMRAGVHEHLPFGEGEIDFPPVIAALEAIKFKGPVTVELPRHSHMGPEMAERSLAFLQKIGGG</sequence>
<dbReference type="AlphaFoldDB" id="A0A9X2JJ56"/>
<dbReference type="EMBL" id="JAMXLR010000091">
    <property type="protein sequence ID" value="MCO6047247.1"/>
    <property type="molecule type" value="Genomic_DNA"/>
</dbReference>
<keyword evidence="2" id="KW-0413">Isomerase</keyword>
<dbReference type="PANTHER" id="PTHR12110:SF52">
    <property type="entry name" value="XYLOSE ISOMERASE"/>
    <property type="match status" value="1"/>
</dbReference>
<feature type="domain" description="Xylose isomerase-like TIM barrel" evidence="1">
    <location>
        <begin position="19"/>
        <end position="276"/>
    </location>
</feature>
<accession>A0A9X2JJ56</accession>
<evidence type="ECO:0000313" key="2">
    <source>
        <dbReference type="EMBL" id="MCO6047247.1"/>
    </source>
</evidence>